<dbReference type="Gene3D" id="3.40.50.300">
    <property type="entry name" value="P-loop containing nucleotide triphosphate hydrolases"/>
    <property type="match status" value="1"/>
</dbReference>
<evidence type="ECO:0000313" key="2">
    <source>
        <dbReference type="EMBL" id="ROO27666.1"/>
    </source>
</evidence>
<evidence type="ECO:0000313" key="3">
    <source>
        <dbReference type="Proteomes" id="UP000283993"/>
    </source>
</evidence>
<name>A0A423PPW3_9GAMM</name>
<dbReference type="GO" id="GO:0008476">
    <property type="term" value="F:protein-tyrosine sulfotransferase activity"/>
    <property type="evidence" value="ECO:0007669"/>
    <property type="project" value="InterPro"/>
</dbReference>
<gene>
    <name evidence="2" type="ORF">SAOR_07405</name>
</gene>
<dbReference type="Proteomes" id="UP000283993">
    <property type="component" value="Unassembled WGS sequence"/>
</dbReference>
<evidence type="ECO:0008006" key="4">
    <source>
        <dbReference type="Google" id="ProtNLM"/>
    </source>
</evidence>
<dbReference type="Pfam" id="PF13469">
    <property type="entry name" value="Sulfotransfer_3"/>
    <property type="match status" value="1"/>
</dbReference>
<accession>A0A423PPW3</accession>
<dbReference type="EMBL" id="AYKH01000012">
    <property type="protein sequence ID" value="ROO27666.1"/>
    <property type="molecule type" value="Genomic_DNA"/>
</dbReference>
<sequence>MHRLGGWQHRHPQAAIRLGNFDTRVAGDAIARISVDRPIYIAGIARAGTTIVLETLAAHPAVGTHQYRDFPPVMTPWLWDRWLARVPQRAETAAERAHGDGIAVTSRSPEAFEEVVWMAFFDAIHDPQQSNVLDRTSSNPEFERFYSEHIRKLLAIRGASRYASKGNYNLMRLAYLQTLFADARFVLLIRDPVWHIASLIKQQTLFEAGETAHPRALEHMRRVGHFEFGLDRRAIHTGDDAAAERIRQLWADGHEVAGWAHYWATVYGALADQLDTDAALRDACLVVRYEDLCGDAEETLRRVHAHCALHIGDDERSRAAARLRLPGYYRPAFSDEEYATIRDITAPVAARFGYGTDTVDTPP</sequence>
<proteinExistence type="predicted"/>
<protein>
    <recommendedName>
        <fullName evidence="4">Sulfotransferase</fullName>
    </recommendedName>
</protein>
<dbReference type="InterPro" id="IPR026634">
    <property type="entry name" value="TPST-like"/>
</dbReference>
<keyword evidence="1" id="KW-0808">Transferase</keyword>
<keyword evidence="3" id="KW-1185">Reference proteome</keyword>
<dbReference type="InterPro" id="IPR027417">
    <property type="entry name" value="P-loop_NTPase"/>
</dbReference>
<dbReference type="PANTHER" id="PTHR12788:SF10">
    <property type="entry name" value="PROTEIN-TYROSINE SULFOTRANSFERASE"/>
    <property type="match status" value="1"/>
</dbReference>
<dbReference type="SUPFAM" id="SSF52540">
    <property type="entry name" value="P-loop containing nucleoside triphosphate hydrolases"/>
    <property type="match status" value="1"/>
</dbReference>
<comment type="caution">
    <text evidence="2">The sequence shown here is derived from an EMBL/GenBank/DDBJ whole genome shotgun (WGS) entry which is preliminary data.</text>
</comment>
<organism evidence="2 3">
    <name type="scientific">Salinisphaera orenii MK-B5</name>
    <dbReference type="NCBI Taxonomy" id="856730"/>
    <lineage>
        <taxon>Bacteria</taxon>
        <taxon>Pseudomonadati</taxon>
        <taxon>Pseudomonadota</taxon>
        <taxon>Gammaproteobacteria</taxon>
        <taxon>Salinisphaerales</taxon>
        <taxon>Salinisphaeraceae</taxon>
        <taxon>Salinisphaera</taxon>
    </lineage>
</organism>
<dbReference type="PANTHER" id="PTHR12788">
    <property type="entry name" value="PROTEIN-TYROSINE SULFOTRANSFERASE 2"/>
    <property type="match status" value="1"/>
</dbReference>
<dbReference type="AlphaFoldDB" id="A0A423PPW3"/>
<reference evidence="2 3" key="1">
    <citation type="submission" date="2013-10" db="EMBL/GenBank/DDBJ databases">
        <title>Salinisphaera orenii MK-B5 Genome Sequencing.</title>
        <authorList>
            <person name="Lai Q."/>
            <person name="Li C."/>
            <person name="Shao Z."/>
        </authorList>
    </citation>
    <scope>NUCLEOTIDE SEQUENCE [LARGE SCALE GENOMIC DNA]</scope>
    <source>
        <strain evidence="2 3">MK-B5</strain>
    </source>
</reference>
<evidence type="ECO:0000256" key="1">
    <source>
        <dbReference type="ARBA" id="ARBA00022679"/>
    </source>
</evidence>